<dbReference type="Gene3D" id="3.40.50.300">
    <property type="entry name" value="P-loop containing nucleotide triphosphate hydrolases"/>
    <property type="match status" value="2"/>
</dbReference>
<reference evidence="12 13" key="1">
    <citation type="submission" date="2020-03" db="EMBL/GenBank/DDBJ databases">
        <title>Draft Genome Sequence of Cudoniella acicularis.</title>
        <authorList>
            <person name="Buettner E."/>
            <person name="Kellner H."/>
        </authorList>
    </citation>
    <scope>NUCLEOTIDE SEQUENCE [LARGE SCALE GENOMIC DNA]</scope>
    <source>
        <strain evidence="12 13">DSM 108380</strain>
    </source>
</reference>
<dbReference type="PANTHER" id="PTHR24223">
    <property type="entry name" value="ATP-BINDING CASSETTE SUB-FAMILY C"/>
    <property type="match status" value="1"/>
</dbReference>
<keyword evidence="5" id="KW-0067">ATP-binding</keyword>
<dbReference type="InterPro" id="IPR050173">
    <property type="entry name" value="ABC_transporter_C-like"/>
</dbReference>
<feature type="transmembrane region" description="Helical" evidence="9">
    <location>
        <begin position="525"/>
        <end position="553"/>
    </location>
</feature>
<dbReference type="InterPro" id="IPR036640">
    <property type="entry name" value="ABC1_TM_sf"/>
</dbReference>
<feature type="transmembrane region" description="Helical" evidence="9">
    <location>
        <begin position="490"/>
        <end position="513"/>
    </location>
</feature>
<feature type="transmembrane region" description="Helical" evidence="9">
    <location>
        <begin position="407"/>
        <end position="428"/>
    </location>
</feature>
<dbReference type="InterPro" id="IPR056227">
    <property type="entry name" value="TMD0_ABC"/>
</dbReference>
<evidence type="ECO:0000313" key="13">
    <source>
        <dbReference type="Proteomes" id="UP000566819"/>
    </source>
</evidence>
<keyword evidence="6 9" id="KW-1133">Transmembrane helix</keyword>
<evidence type="ECO:0000259" key="11">
    <source>
        <dbReference type="PROSITE" id="PS50929"/>
    </source>
</evidence>
<feature type="transmembrane region" description="Helical" evidence="9">
    <location>
        <begin position="968"/>
        <end position="992"/>
    </location>
</feature>
<dbReference type="CDD" id="cd18579">
    <property type="entry name" value="ABC_6TM_ABCC_D1"/>
    <property type="match status" value="1"/>
</dbReference>
<dbReference type="PROSITE" id="PS50893">
    <property type="entry name" value="ABC_TRANSPORTER_2"/>
    <property type="match status" value="2"/>
</dbReference>
<evidence type="ECO:0000256" key="6">
    <source>
        <dbReference type="ARBA" id="ARBA00022989"/>
    </source>
</evidence>
<feature type="transmembrane region" description="Helical" evidence="9">
    <location>
        <begin position="931"/>
        <end position="956"/>
    </location>
</feature>
<evidence type="ECO:0000256" key="4">
    <source>
        <dbReference type="ARBA" id="ARBA00022741"/>
    </source>
</evidence>
<dbReference type="Proteomes" id="UP000566819">
    <property type="component" value="Unassembled WGS sequence"/>
</dbReference>
<dbReference type="FunFam" id="1.20.1560.10:FF:000055">
    <property type="entry name" value="ABC multidrug transporter (Eurofung)"/>
    <property type="match status" value="1"/>
</dbReference>
<feature type="domain" description="ABC transporter" evidence="10">
    <location>
        <begin position="598"/>
        <end position="827"/>
    </location>
</feature>
<evidence type="ECO:0000256" key="1">
    <source>
        <dbReference type="ARBA" id="ARBA00004141"/>
    </source>
</evidence>
<feature type="region of interest" description="Disordered" evidence="8">
    <location>
        <begin position="1504"/>
        <end position="1532"/>
    </location>
</feature>
<feature type="domain" description="ABC transmembrane type-1" evidence="11">
    <location>
        <begin position="891"/>
        <end position="1170"/>
    </location>
</feature>
<dbReference type="GO" id="GO:0005524">
    <property type="term" value="F:ATP binding"/>
    <property type="evidence" value="ECO:0007669"/>
    <property type="project" value="UniProtKB-KW"/>
</dbReference>
<dbReference type="InterPro" id="IPR027417">
    <property type="entry name" value="P-loop_NTPase"/>
</dbReference>
<feature type="transmembrane region" description="Helical" evidence="9">
    <location>
        <begin position="890"/>
        <end position="911"/>
    </location>
</feature>
<evidence type="ECO:0000313" key="12">
    <source>
        <dbReference type="EMBL" id="KAF4635233.1"/>
    </source>
</evidence>
<dbReference type="PROSITE" id="PS00211">
    <property type="entry name" value="ABC_TRANSPORTER_1"/>
    <property type="match status" value="2"/>
</dbReference>
<proteinExistence type="predicted"/>
<dbReference type="GO" id="GO:0016020">
    <property type="term" value="C:membrane"/>
    <property type="evidence" value="ECO:0007669"/>
    <property type="project" value="UniProtKB-SubCell"/>
</dbReference>
<keyword evidence="13" id="KW-1185">Reference proteome</keyword>
<feature type="domain" description="ABC transmembrane type-1" evidence="11">
    <location>
        <begin position="279"/>
        <end position="548"/>
    </location>
</feature>
<evidence type="ECO:0000256" key="7">
    <source>
        <dbReference type="ARBA" id="ARBA00023136"/>
    </source>
</evidence>
<comment type="caution">
    <text evidence="12">The sequence shown here is derived from an EMBL/GenBank/DDBJ whole genome shotgun (WGS) entry which is preliminary data.</text>
</comment>
<gene>
    <name evidence="12" type="ORF">G7Y89_g2874</name>
</gene>
<dbReference type="EMBL" id="JAAMPI010000133">
    <property type="protein sequence ID" value="KAF4635233.1"/>
    <property type="molecule type" value="Genomic_DNA"/>
</dbReference>
<sequence>MDFSGCLHDKSLGPLIQGCRSDFKFTIKFEQIFFSIVPAAVFIALCLPRMVYLVRRPPVVDSTFLRCAKLVAISVYAALQLSLLVLGSVKAGKFGAFFVTSTALTFVSTLFMFGVSYLEHSRRRRPSILLIVFLSFTLLLDVAQAGTLWLASTRIDEIIFVRLFTFAITIKLVLILLESQRKSKWALWDTTRHSPKETSSLFDLGALVWLYRLFFIGYRKTLTLDDLLPLGRNMASEALQAKLADNFQLDHRLGQKHRLAKALAKSLAFPLLLPIGPRIAMAAFQFCQPFLINSLLDYLQQLKGGNSSNSANGLIGATILVYAGIATSGALYWYFQERAMYMARGALASAVYRKVINSKLSAGDDTAALTLMSADIERIIMGCLNLHEFWANAIQVVLSCWLLSLKLGAAAATPFVVIICCVICSAFLSKLNGPRQKAWMEKIQKRVGLTANVIGQMKYLKMSGLAAPVEKSIQNMRIDELKSASRFRTVMTIAAVIANIPLSISPIIAFAFASRTLNITTVFTSISYILLLATPLSMLFQMIPTFLAAFTCLGRIQEFLEKESRFDYRKSVPTCPSDNQGQNVGEKGDLAAISAPMIKISEGGFGWQADKLYLADSKLEIPSSQLTMVIGPVASGKSTLCKALLGEAPVAHGQIFMGHYSGRIGYCDQTPYLSNATIQENILGFAPFNRKRYNDVLEATMLKPDLDLLPLGNETKVGSNGITLSGGQKQRISIARALYLDSNLLIFDDILSGQDADTEEQIFRHVFSPSGLLRRRKTTVVLFTHAVRHLRSADKIVALGSNGSLVEQGTFQDLLANNKYVSSLGVEVLNNAHTEVSIKPTGAALSTRPQPPRFPTEKPVAPNDEEEQGRMMGDVKVYHHYFSRLPKTPLAAFIVLCAGLGFFSNFPTIWLKIWSEDITSTNSQHSNTFYLGIYAIFQLSKLACILFTCLICYNILIRVSGARLHNEALSTVINAPLSFFTSTDIGILANLFSQDLNLIDGELPLAFVNFTQKCFICLAMAIVIATSSPFLVITYPFLAIVIYGIQKIYLRTSRQIRLLDLEAKSPLYTHFIDTINGVATFRAFGWVQEGIDLSNRLLDDSQRAAYFMAMIQRWLHFTLQLVVAALAATVVSLAVHLPSNSGFIGASLVTLMTFSTTLSALVRAYTNVETSLGAVSRLKTFSENVKPENLPGEGLAPPPEWPLSGGIQIKSVSASYRNIEHKSSRVSTCSIDSNTANLQHLALKDLHLSIAPGEKVAICGRSGSGKSSIILLLLGLLDPLVSCSANITIDDTLLRRIDRSILRQRIIAVPQDPVFLPDGTSFRSNLDAFAMSTEVECRSVLETVGLWKFVDCQGGLMAGMFADTLSQGQKQLFSLARAVLRRRVRSQMGSGGGILLLDEVSSSVDRDTDTAMHNIIRVEFKEYTIVMISHRLDIVMDFDTVVVMDEGRVVEKGQPRALVSKEESRFGELWRLGNKGSVCREVMCERLGPSFIYYFLPTDKSNSTTDDETDSLFDESNNDTNNTNITEPLYNESDSNTNDVAWASNNEGQWFPEYYLAREVPNSPMV</sequence>
<evidence type="ECO:0000259" key="10">
    <source>
        <dbReference type="PROSITE" id="PS50893"/>
    </source>
</evidence>
<feature type="transmembrane region" description="Helical" evidence="9">
    <location>
        <begin position="158"/>
        <end position="177"/>
    </location>
</feature>
<feature type="transmembrane region" description="Helical" evidence="9">
    <location>
        <begin position="32"/>
        <end position="52"/>
    </location>
</feature>
<dbReference type="Gene3D" id="1.20.1560.10">
    <property type="entry name" value="ABC transporter type 1, transmembrane domain"/>
    <property type="match status" value="2"/>
</dbReference>
<dbReference type="FunFam" id="1.20.1560.10:FF:000066">
    <property type="entry name" value="ABC multidrug transporter (Eurofung)"/>
    <property type="match status" value="1"/>
</dbReference>
<feature type="transmembrane region" description="Helical" evidence="9">
    <location>
        <begin position="311"/>
        <end position="335"/>
    </location>
</feature>
<keyword evidence="4" id="KW-0547">Nucleotide-binding</keyword>
<name>A0A8H4W5R0_9HELO</name>
<dbReference type="PANTHER" id="PTHR24223:SF345">
    <property type="entry name" value="ABC MULTIDRUG TRANSPORTER (EUROFUNG)"/>
    <property type="match status" value="1"/>
</dbReference>
<evidence type="ECO:0000256" key="3">
    <source>
        <dbReference type="ARBA" id="ARBA00022692"/>
    </source>
</evidence>
<organism evidence="12 13">
    <name type="scientific">Cudoniella acicularis</name>
    <dbReference type="NCBI Taxonomy" id="354080"/>
    <lineage>
        <taxon>Eukaryota</taxon>
        <taxon>Fungi</taxon>
        <taxon>Dikarya</taxon>
        <taxon>Ascomycota</taxon>
        <taxon>Pezizomycotina</taxon>
        <taxon>Leotiomycetes</taxon>
        <taxon>Helotiales</taxon>
        <taxon>Tricladiaceae</taxon>
        <taxon>Cudoniella</taxon>
    </lineage>
</organism>
<dbReference type="PROSITE" id="PS50929">
    <property type="entry name" value="ABC_TM1F"/>
    <property type="match status" value="2"/>
</dbReference>
<dbReference type="InterPro" id="IPR003593">
    <property type="entry name" value="AAA+_ATPase"/>
</dbReference>
<feature type="transmembrane region" description="Helical" evidence="9">
    <location>
        <begin position="1012"/>
        <end position="1045"/>
    </location>
</feature>
<dbReference type="OrthoDB" id="6500128at2759"/>
<dbReference type="InterPro" id="IPR011527">
    <property type="entry name" value="ABC1_TM_dom"/>
</dbReference>
<dbReference type="CDD" id="cd18580">
    <property type="entry name" value="ABC_6TM_ABCC_D2"/>
    <property type="match status" value="1"/>
</dbReference>
<evidence type="ECO:0000256" key="2">
    <source>
        <dbReference type="ARBA" id="ARBA00022448"/>
    </source>
</evidence>
<feature type="domain" description="ABC transporter" evidence="10">
    <location>
        <begin position="1226"/>
        <end position="1471"/>
    </location>
</feature>
<dbReference type="SUPFAM" id="SSF52540">
    <property type="entry name" value="P-loop containing nucleoside triphosphate hydrolases"/>
    <property type="match status" value="2"/>
</dbReference>
<dbReference type="SMART" id="SM00382">
    <property type="entry name" value="AAA"/>
    <property type="match status" value="2"/>
</dbReference>
<feature type="compositionally biased region" description="Acidic residues" evidence="8">
    <location>
        <begin position="1505"/>
        <end position="1517"/>
    </location>
</feature>
<feature type="transmembrane region" description="Helical" evidence="9">
    <location>
        <begin position="64"/>
        <end position="88"/>
    </location>
</feature>
<dbReference type="Pfam" id="PF00005">
    <property type="entry name" value="ABC_tran"/>
    <property type="match status" value="2"/>
</dbReference>
<keyword evidence="2" id="KW-0813">Transport</keyword>
<dbReference type="Pfam" id="PF24357">
    <property type="entry name" value="TMD0_ABC"/>
    <property type="match status" value="1"/>
</dbReference>
<dbReference type="InterPro" id="IPR044726">
    <property type="entry name" value="ABCC_6TM_D2"/>
</dbReference>
<dbReference type="InterPro" id="IPR003439">
    <property type="entry name" value="ABC_transporter-like_ATP-bd"/>
</dbReference>
<comment type="subcellular location">
    <subcellularLocation>
        <location evidence="1">Membrane</location>
        <topology evidence="1">Multi-pass membrane protein</topology>
    </subcellularLocation>
</comment>
<evidence type="ECO:0000256" key="5">
    <source>
        <dbReference type="ARBA" id="ARBA00022840"/>
    </source>
</evidence>
<feature type="transmembrane region" description="Helical" evidence="9">
    <location>
        <begin position="1117"/>
        <end position="1137"/>
    </location>
</feature>
<dbReference type="SUPFAM" id="SSF90123">
    <property type="entry name" value="ABC transporter transmembrane region"/>
    <property type="match status" value="2"/>
</dbReference>
<dbReference type="GO" id="GO:0016887">
    <property type="term" value="F:ATP hydrolysis activity"/>
    <property type="evidence" value="ECO:0007669"/>
    <property type="project" value="InterPro"/>
</dbReference>
<keyword evidence="7 9" id="KW-0472">Membrane</keyword>
<dbReference type="GO" id="GO:0140359">
    <property type="term" value="F:ABC-type transporter activity"/>
    <property type="evidence" value="ECO:0007669"/>
    <property type="project" value="InterPro"/>
</dbReference>
<evidence type="ECO:0000256" key="8">
    <source>
        <dbReference type="SAM" id="MobiDB-lite"/>
    </source>
</evidence>
<feature type="transmembrane region" description="Helical" evidence="9">
    <location>
        <begin position="94"/>
        <end position="115"/>
    </location>
</feature>
<protein>
    <submittedName>
        <fullName evidence="12">Uncharacterized protein</fullName>
    </submittedName>
</protein>
<dbReference type="InterPro" id="IPR017871">
    <property type="entry name" value="ABC_transporter-like_CS"/>
</dbReference>
<feature type="region of interest" description="Disordered" evidence="8">
    <location>
        <begin position="842"/>
        <end position="866"/>
    </location>
</feature>
<accession>A0A8H4W5R0</accession>
<feature type="compositionally biased region" description="Polar residues" evidence="8">
    <location>
        <begin position="1518"/>
        <end position="1532"/>
    </location>
</feature>
<dbReference type="InterPro" id="IPR044746">
    <property type="entry name" value="ABCC_6TM_D1"/>
</dbReference>
<keyword evidence="3 9" id="KW-0812">Transmembrane</keyword>
<evidence type="ECO:0000256" key="9">
    <source>
        <dbReference type="SAM" id="Phobius"/>
    </source>
</evidence>
<dbReference type="Pfam" id="PF00664">
    <property type="entry name" value="ABC_membrane"/>
    <property type="match status" value="2"/>
</dbReference>
<feature type="transmembrane region" description="Helical" evidence="9">
    <location>
        <begin position="127"/>
        <end position="152"/>
    </location>
</feature>